<dbReference type="EMBL" id="JAJNDB010000009">
    <property type="protein sequence ID" value="MCD2197805.1"/>
    <property type="molecule type" value="Genomic_DNA"/>
</dbReference>
<feature type="compositionally biased region" description="Basic residues" evidence="8">
    <location>
        <begin position="55"/>
        <end position="64"/>
    </location>
</feature>
<keyword evidence="1 7" id="KW-1003">Cell membrane</keyword>
<dbReference type="Pfam" id="PF02618">
    <property type="entry name" value="YceG"/>
    <property type="match status" value="1"/>
</dbReference>
<comment type="caution">
    <text evidence="9">The sequence shown here is derived from an EMBL/GenBank/DDBJ whole genome shotgun (WGS) entry which is preliminary data.</text>
</comment>
<dbReference type="Proteomes" id="UP001199469">
    <property type="component" value="Unassembled WGS sequence"/>
</dbReference>
<name>A0ABS8PHR0_9PSEU</name>
<feature type="region of interest" description="Disordered" evidence="8">
    <location>
        <begin position="1"/>
        <end position="263"/>
    </location>
</feature>
<proteinExistence type="inferred from homology"/>
<comment type="function">
    <text evidence="7">Functions as a peptidoglycan terminase that cleaves nascent peptidoglycan strands endolytically to terminate their elongation.</text>
</comment>
<evidence type="ECO:0000256" key="8">
    <source>
        <dbReference type="SAM" id="MobiDB-lite"/>
    </source>
</evidence>
<dbReference type="Gene3D" id="3.30.1490.480">
    <property type="entry name" value="Endolytic murein transglycosylase"/>
    <property type="match status" value="1"/>
</dbReference>
<comment type="similarity">
    <text evidence="7">Belongs to the transglycosylase MltG family.</text>
</comment>
<evidence type="ECO:0000256" key="2">
    <source>
        <dbReference type="ARBA" id="ARBA00022692"/>
    </source>
</evidence>
<keyword evidence="2 7" id="KW-0812">Transmembrane</keyword>
<feature type="compositionally biased region" description="Low complexity" evidence="8">
    <location>
        <begin position="168"/>
        <end position="209"/>
    </location>
</feature>
<dbReference type="PANTHER" id="PTHR30518">
    <property type="entry name" value="ENDOLYTIC MUREIN TRANSGLYCOSYLASE"/>
    <property type="match status" value="1"/>
</dbReference>
<feature type="compositionally biased region" description="Gly residues" evidence="8">
    <location>
        <begin position="1"/>
        <end position="11"/>
    </location>
</feature>
<feature type="compositionally biased region" description="Pro residues" evidence="8">
    <location>
        <begin position="220"/>
        <end position="230"/>
    </location>
</feature>
<evidence type="ECO:0000256" key="6">
    <source>
        <dbReference type="ARBA" id="ARBA00023316"/>
    </source>
</evidence>
<evidence type="ECO:0000313" key="9">
    <source>
        <dbReference type="EMBL" id="MCD2197805.1"/>
    </source>
</evidence>
<reference evidence="9 10" key="1">
    <citation type="submission" date="2021-11" db="EMBL/GenBank/DDBJ databases">
        <title>Draft genome sequence of Actinomycetospora sp. SF1 isolated from the rhizosphere soil.</title>
        <authorList>
            <person name="Duangmal K."/>
            <person name="Chantavorakit T."/>
        </authorList>
    </citation>
    <scope>NUCLEOTIDE SEQUENCE [LARGE SCALE GENOMIC DNA]</scope>
    <source>
        <strain evidence="9 10">TBRC 5722</strain>
    </source>
</reference>
<keyword evidence="6 7" id="KW-0961">Cell wall biogenesis/degradation</keyword>
<dbReference type="PANTHER" id="PTHR30518:SF2">
    <property type="entry name" value="ENDOLYTIC MUREIN TRANSGLYCOSYLASE"/>
    <property type="match status" value="1"/>
</dbReference>
<organism evidence="9 10">
    <name type="scientific">Actinomycetospora endophytica</name>
    <dbReference type="NCBI Taxonomy" id="2291215"/>
    <lineage>
        <taxon>Bacteria</taxon>
        <taxon>Bacillati</taxon>
        <taxon>Actinomycetota</taxon>
        <taxon>Actinomycetes</taxon>
        <taxon>Pseudonocardiales</taxon>
        <taxon>Pseudonocardiaceae</taxon>
        <taxon>Actinomycetospora</taxon>
    </lineage>
</organism>
<keyword evidence="10" id="KW-1185">Reference proteome</keyword>
<dbReference type="HAMAP" id="MF_02065">
    <property type="entry name" value="MltG"/>
    <property type="match status" value="1"/>
</dbReference>
<feature type="site" description="Important for catalytic activity" evidence="7">
    <location>
        <position position="519"/>
    </location>
</feature>
<protein>
    <recommendedName>
        <fullName evidence="7">Endolytic murein transglycosylase</fullName>
        <ecNumber evidence="7">4.2.2.29</ecNumber>
    </recommendedName>
    <alternativeName>
        <fullName evidence="7">Peptidoglycan lytic transglycosylase</fullName>
    </alternativeName>
    <alternativeName>
        <fullName evidence="7">Peptidoglycan polymerization terminase</fullName>
    </alternativeName>
</protein>
<evidence type="ECO:0000256" key="7">
    <source>
        <dbReference type="HAMAP-Rule" id="MF_02065"/>
    </source>
</evidence>
<sequence length="636" mass="65465">MTGPHRPGGGKRLVSMSTVSVGSGERASGPDDDGGAGRGARPSDDGRPADDRRAAVPRRGRGMRRPAPEWERPAAPAKPAEPESAAAPTGPAPVARPDQATGPARAAAPAPATSRTQAAATAHPTGSTEPSVDPEDAVTDTIHHAGAITGVPTTPSRIPLPAPANRTPRSAMAARARPAELRPPGGAAARAAVSAAASGATMSAASGGPRPRTTDSEPTAPAPAQPVPPSEPDDDEGGDDGDALGGLVPLSSDEPDPVSEGTRRRRRLVWPIIAGFLVLALAGGAFFAHNLWGVFFPPDFAGPGTGHVVIQVGDGDSTRDIGETLVTDGVVASARGFGNAAEDDPRGRGIQPGFYDMQRGMPAAAAVSRMLDPGTRLGRMEVRGGTQLDDTAGVGSARVPGVLSLISAATCVVEDSGARRCASVDDLRRTMATTDPARLGVPDWALPDVRQAVPERRLEGLVAPGTYDVTPGSDATTALTSVVRASASRLEDGGIVSQAASNNVSPYQALIVGSLAEREGIEQDFGKIARVVYNRLPIPMRLQLDSTINYPLDRQTLLTTPFDRAAPGPYNTYLNFGLPPTPIGAVSPPALKAALTPDPGAWVYFVKCQPDGASCFAVTPAEHDANRRLAQQRGAY</sequence>
<keyword evidence="3 7" id="KW-1133">Transmembrane helix</keyword>
<keyword evidence="4 7" id="KW-0472">Membrane</keyword>
<feature type="compositionally biased region" description="Low complexity" evidence="8">
    <location>
        <begin position="73"/>
        <end position="122"/>
    </location>
</feature>
<feature type="compositionally biased region" description="Basic and acidic residues" evidence="8">
    <location>
        <begin position="41"/>
        <end position="54"/>
    </location>
</feature>
<evidence type="ECO:0000256" key="4">
    <source>
        <dbReference type="ARBA" id="ARBA00023136"/>
    </source>
</evidence>
<feature type="compositionally biased region" description="Acidic residues" evidence="8">
    <location>
        <begin position="231"/>
        <end position="242"/>
    </location>
</feature>
<evidence type="ECO:0000256" key="5">
    <source>
        <dbReference type="ARBA" id="ARBA00023239"/>
    </source>
</evidence>
<evidence type="ECO:0000256" key="3">
    <source>
        <dbReference type="ARBA" id="ARBA00022989"/>
    </source>
</evidence>
<accession>A0ABS8PHR0</accession>
<comment type="catalytic activity">
    <reaction evidence="7">
        <text>a peptidoglycan chain = a peptidoglycan chain with N-acetyl-1,6-anhydromuramyl-[peptide] at the reducing end + a peptidoglycan chain with N-acetylglucosamine at the non-reducing end.</text>
        <dbReference type="EC" id="4.2.2.29"/>
    </reaction>
</comment>
<keyword evidence="5 7" id="KW-0456">Lyase</keyword>
<feature type="transmembrane region" description="Helical" evidence="7">
    <location>
        <begin position="268"/>
        <end position="288"/>
    </location>
</feature>
<evidence type="ECO:0000313" key="10">
    <source>
        <dbReference type="Proteomes" id="UP001199469"/>
    </source>
</evidence>
<evidence type="ECO:0000256" key="1">
    <source>
        <dbReference type="ARBA" id="ARBA00022475"/>
    </source>
</evidence>
<dbReference type="EC" id="4.2.2.29" evidence="7"/>
<dbReference type="RefSeq" id="WP_230740121.1">
    <property type="nucleotide sequence ID" value="NZ_JAJNDB010000009.1"/>
</dbReference>
<comment type="subcellular location">
    <subcellularLocation>
        <location evidence="7">Cell membrane</location>
        <topology evidence="7">Single-pass membrane protein</topology>
    </subcellularLocation>
</comment>
<dbReference type="InterPro" id="IPR003770">
    <property type="entry name" value="MLTG-like"/>
</dbReference>
<gene>
    <name evidence="7" type="primary">mltG</name>
    <name evidence="9" type="ORF">LQ327_30980</name>
</gene>